<dbReference type="CDD" id="cd02219">
    <property type="entry name" value="cupin_YjlB-like"/>
    <property type="match status" value="1"/>
</dbReference>
<protein>
    <recommendedName>
        <fullName evidence="3">Cupin type-1 domain-containing protein</fullName>
    </recommendedName>
</protein>
<evidence type="ECO:0000313" key="1">
    <source>
        <dbReference type="EMBL" id="GBE83218.1"/>
    </source>
</evidence>
<dbReference type="InterPro" id="IPR014710">
    <property type="entry name" value="RmlC-like_jellyroll"/>
</dbReference>
<dbReference type="PANTHER" id="PTHR36448:SF3">
    <property type="entry name" value="CUPIN TYPE-2 DOMAIN-CONTAINING PROTEIN"/>
    <property type="match status" value="1"/>
</dbReference>
<dbReference type="Gene3D" id="2.60.120.10">
    <property type="entry name" value="Jelly Rolls"/>
    <property type="match status" value="1"/>
</dbReference>
<evidence type="ECO:0008006" key="3">
    <source>
        <dbReference type="Google" id="ProtNLM"/>
    </source>
</evidence>
<dbReference type="EMBL" id="BFAD01000005">
    <property type="protein sequence ID" value="GBE83218.1"/>
    <property type="molecule type" value="Genomic_DNA"/>
</dbReference>
<dbReference type="Proteomes" id="UP000287166">
    <property type="component" value="Unassembled WGS sequence"/>
</dbReference>
<proteinExistence type="predicted"/>
<gene>
    <name evidence="1" type="ORF">SCP_0502650</name>
</gene>
<dbReference type="AlphaFoldDB" id="A0A401GM03"/>
<dbReference type="InterPro" id="IPR047121">
    <property type="entry name" value="YjiB-like"/>
</dbReference>
<sequence>MTSTTPLTPLTSLRTTRYLIPAHKHIPNTTLHNRPLLIYHSAFTSPTLNASQIEKHLNQVGIMAPQWRYLMYQTSHFHSTTHELLVISSGCARLLFGGDDNPGAVIVDVQRGDAMLLPAGVAHRLLEDLSSGHGLEQSFEMVGSYPLNAEEWDMCYGDGRKGEDQEEIWGRIRKLSWLERDPIYGGEGPALQCGSPS</sequence>
<dbReference type="PIRSF" id="PIRSF019307">
    <property type="entry name" value="UCP019307"/>
    <property type="match status" value="1"/>
</dbReference>
<dbReference type="OrthoDB" id="2446447at2759"/>
<dbReference type="RefSeq" id="XP_027614131.1">
    <property type="nucleotide sequence ID" value="XM_027758330.1"/>
</dbReference>
<evidence type="ECO:0000313" key="2">
    <source>
        <dbReference type="Proteomes" id="UP000287166"/>
    </source>
</evidence>
<dbReference type="InterPro" id="IPR014500">
    <property type="entry name" value="UCP019307_cupin"/>
</dbReference>
<name>A0A401GM03_9APHY</name>
<dbReference type="GeneID" id="38780135"/>
<reference evidence="1 2" key="1">
    <citation type="journal article" date="2018" name="Sci. Rep.">
        <title>Genome sequence of the cauliflower mushroom Sparassis crispa (Hanabiratake) and its association with beneficial usage.</title>
        <authorList>
            <person name="Kiyama R."/>
            <person name="Furutani Y."/>
            <person name="Kawaguchi K."/>
            <person name="Nakanishi T."/>
        </authorList>
    </citation>
    <scope>NUCLEOTIDE SEQUENCE [LARGE SCALE GENOMIC DNA]</scope>
</reference>
<organism evidence="1 2">
    <name type="scientific">Sparassis crispa</name>
    <dbReference type="NCBI Taxonomy" id="139825"/>
    <lineage>
        <taxon>Eukaryota</taxon>
        <taxon>Fungi</taxon>
        <taxon>Dikarya</taxon>
        <taxon>Basidiomycota</taxon>
        <taxon>Agaricomycotina</taxon>
        <taxon>Agaricomycetes</taxon>
        <taxon>Polyporales</taxon>
        <taxon>Sparassidaceae</taxon>
        <taxon>Sparassis</taxon>
    </lineage>
</organism>
<dbReference type="PANTHER" id="PTHR36448">
    <property type="entry name" value="BLR7373 PROTEIN"/>
    <property type="match status" value="1"/>
</dbReference>
<dbReference type="InterPro" id="IPR011051">
    <property type="entry name" value="RmlC_Cupin_sf"/>
</dbReference>
<comment type="caution">
    <text evidence="1">The sequence shown here is derived from an EMBL/GenBank/DDBJ whole genome shotgun (WGS) entry which is preliminary data.</text>
</comment>
<dbReference type="SUPFAM" id="SSF51182">
    <property type="entry name" value="RmlC-like cupins"/>
    <property type="match status" value="1"/>
</dbReference>
<keyword evidence="2" id="KW-1185">Reference proteome</keyword>
<dbReference type="InParanoid" id="A0A401GM03"/>
<accession>A0A401GM03</accession>